<evidence type="ECO:0000313" key="2">
    <source>
        <dbReference type="Proteomes" id="UP001419268"/>
    </source>
</evidence>
<dbReference type="AlphaFoldDB" id="A0AAP0J3G9"/>
<name>A0AAP0J3G9_9MAGN</name>
<protein>
    <submittedName>
        <fullName evidence="1">Uncharacterized protein</fullName>
    </submittedName>
</protein>
<reference evidence="1 2" key="1">
    <citation type="submission" date="2024-01" db="EMBL/GenBank/DDBJ databases">
        <title>Genome assemblies of Stephania.</title>
        <authorList>
            <person name="Yang L."/>
        </authorList>
    </citation>
    <scope>NUCLEOTIDE SEQUENCE [LARGE SCALE GENOMIC DNA]</scope>
    <source>
        <strain evidence="1">JXDWG</strain>
        <tissue evidence="1">Leaf</tissue>
    </source>
</reference>
<organism evidence="1 2">
    <name type="scientific">Stephania cephalantha</name>
    <dbReference type="NCBI Taxonomy" id="152367"/>
    <lineage>
        <taxon>Eukaryota</taxon>
        <taxon>Viridiplantae</taxon>
        <taxon>Streptophyta</taxon>
        <taxon>Embryophyta</taxon>
        <taxon>Tracheophyta</taxon>
        <taxon>Spermatophyta</taxon>
        <taxon>Magnoliopsida</taxon>
        <taxon>Ranunculales</taxon>
        <taxon>Menispermaceae</taxon>
        <taxon>Menispermoideae</taxon>
        <taxon>Cissampelideae</taxon>
        <taxon>Stephania</taxon>
    </lineage>
</organism>
<evidence type="ECO:0000313" key="1">
    <source>
        <dbReference type="EMBL" id="KAK9126305.1"/>
    </source>
</evidence>
<comment type="caution">
    <text evidence="1">The sequence shown here is derived from an EMBL/GenBank/DDBJ whole genome shotgun (WGS) entry which is preliminary data.</text>
</comment>
<accession>A0AAP0J3G9</accession>
<sequence length="61" mass="7135">MHFKFDQNENMDIVEVDVDPLASAIVDPTSEIVSTTMNLRQMRTMKKMMSSHRHQTNGKRR</sequence>
<gene>
    <name evidence="1" type="ORF">Scep_015151</name>
</gene>
<proteinExistence type="predicted"/>
<dbReference type="EMBL" id="JBBNAG010000006">
    <property type="protein sequence ID" value="KAK9126305.1"/>
    <property type="molecule type" value="Genomic_DNA"/>
</dbReference>
<keyword evidence="2" id="KW-1185">Reference proteome</keyword>
<dbReference type="Proteomes" id="UP001419268">
    <property type="component" value="Unassembled WGS sequence"/>
</dbReference>